<dbReference type="Gene3D" id="3.30.429.10">
    <property type="entry name" value="Macrophage Migration Inhibitory Factor"/>
    <property type="match status" value="1"/>
</dbReference>
<protein>
    <submittedName>
        <fullName evidence="2">Phenylpyruvate tautomerase PptA (4-oxalocrotonate tautomerase family)</fullName>
    </submittedName>
</protein>
<feature type="domain" description="Tautomerase cis-CaaD-like" evidence="1">
    <location>
        <begin position="1"/>
        <end position="126"/>
    </location>
</feature>
<accession>A0ABX5MF81</accession>
<sequence length="146" mass="15715">MPTYVVTAAEGRFTPEEKGEIAKGITHAHSSATGAQGFFAQVIFSPVAAGNHFLGGKPLKADHIFVHGQIRAGRTNEQKQGLLDSIVGVVARAANTDSRYVWVYLAELPAAQMVEYGKLLPSPGGELAWLESMSQEDRDYLTSVGR</sequence>
<comment type="caution">
    <text evidence="2">The sequence shown here is derived from an EMBL/GenBank/DDBJ whole genome shotgun (WGS) entry which is preliminary data.</text>
</comment>
<evidence type="ECO:0000313" key="2">
    <source>
        <dbReference type="EMBL" id="PXX05276.1"/>
    </source>
</evidence>
<dbReference type="Proteomes" id="UP000247515">
    <property type="component" value="Unassembled WGS sequence"/>
</dbReference>
<dbReference type="EMBL" id="QJJV01000042">
    <property type="protein sequence ID" value="PXX05276.1"/>
    <property type="molecule type" value="Genomic_DNA"/>
</dbReference>
<dbReference type="InterPro" id="IPR014347">
    <property type="entry name" value="Tautomerase/MIF_sf"/>
</dbReference>
<reference evidence="2 3" key="1">
    <citation type="submission" date="2018-05" db="EMBL/GenBank/DDBJ databases">
        <title>Genomic Encyclopedia of Type Strains, Phase IV (KMG-V): Genome sequencing to study the core and pangenomes of soil and plant-associated prokaryotes.</title>
        <authorList>
            <person name="Whitman W."/>
        </authorList>
    </citation>
    <scope>NUCLEOTIDE SEQUENCE [LARGE SCALE GENOMIC DNA]</scope>
    <source>
        <strain evidence="2 3">SIr-6563</strain>
    </source>
</reference>
<proteinExistence type="predicted"/>
<evidence type="ECO:0000313" key="3">
    <source>
        <dbReference type="Proteomes" id="UP000247515"/>
    </source>
</evidence>
<dbReference type="RefSeq" id="WP_110329856.1">
    <property type="nucleotide sequence ID" value="NZ_CAJMYJ010000047.1"/>
</dbReference>
<gene>
    <name evidence="2" type="ORF">C7400_14227</name>
</gene>
<dbReference type="InterPro" id="IPR028116">
    <property type="entry name" value="Cis-CaaD-like"/>
</dbReference>
<dbReference type="SUPFAM" id="SSF55331">
    <property type="entry name" value="Tautomerase/MIF"/>
    <property type="match status" value="1"/>
</dbReference>
<name>A0ABX5MF81_9BURK</name>
<organism evidence="2 3">
    <name type="scientific">Paraburkholderia tropica</name>
    <dbReference type="NCBI Taxonomy" id="92647"/>
    <lineage>
        <taxon>Bacteria</taxon>
        <taxon>Pseudomonadati</taxon>
        <taxon>Pseudomonadota</taxon>
        <taxon>Betaproteobacteria</taxon>
        <taxon>Burkholderiales</taxon>
        <taxon>Burkholderiaceae</taxon>
        <taxon>Paraburkholderia</taxon>
    </lineage>
</organism>
<dbReference type="Pfam" id="PF14832">
    <property type="entry name" value="Tautomerase_3"/>
    <property type="match status" value="1"/>
</dbReference>
<keyword evidence="3" id="KW-1185">Reference proteome</keyword>
<evidence type="ECO:0000259" key="1">
    <source>
        <dbReference type="Pfam" id="PF14832"/>
    </source>
</evidence>